<dbReference type="RefSeq" id="XP_024874106.1">
    <property type="nucleotide sequence ID" value="XM_025018338.1"/>
</dbReference>
<organism evidence="2 3">
    <name type="scientific">Temnothorax curvispinosus</name>
    <dbReference type="NCBI Taxonomy" id="300111"/>
    <lineage>
        <taxon>Eukaryota</taxon>
        <taxon>Metazoa</taxon>
        <taxon>Ecdysozoa</taxon>
        <taxon>Arthropoda</taxon>
        <taxon>Hexapoda</taxon>
        <taxon>Insecta</taxon>
        <taxon>Pterygota</taxon>
        <taxon>Neoptera</taxon>
        <taxon>Endopterygota</taxon>
        <taxon>Hymenoptera</taxon>
        <taxon>Apocrita</taxon>
        <taxon>Aculeata</taxon>
        <taxon>Formicoidea</taxon>
        <taxon>Formicidae</taxon>
        <taxon>Myrmicinae</taxon>
        <taxon>Temnothorax</taxon>
    </lineage>
</organism>
<feature type="compositionally biased region" description="Acidic residues" evidence="1">
    <location>
        <begin position="114"/>
        <end position="125"/>
    </location>
</feature>
<feature type="region of interest" description="Disordered" evidence="1">
    <location>
        <begin position="112"/>
        <end position="174"/>
    </location>
</feature>
<name>A0A6J1PY13_9HYME</name>
<sequence>MSQKALYAVVQFLNDQTFSEVPTNWINRDEKNNDIICWWPNTKNISSLIENRTKPDMKTWSMFDITVIKYCSSLASTRKSAADSHYDTTDEEKFGRGQRTLNKNYNKHILHEIEENDDDDDLDDEGNNKENDDNSNERNKKSSKHLKQSINRPTSNPMPTYDPEKAENSRQSVNTCTTKKSTFFYFY</sequence>
<proteinExistence type="predicted"/>
<evidence type="ECO:0000313" key="3">
    <source>
        <dbReference type="RefSeq" id="XP_024874106.1"/>
    </source>
</evidence>
<keyword evidence="2" id="KW-1185">Reference proteome</keyword>
<accession>A0A6J1PY13</accession>
<dbReference type="OrthoDB" id="7554546at2759"/>
<dbReference type="Proteomes" id="UP000504618">
    <property type="component" value="Unplaced"/>
</dbReference>
<dbReference type="AlphaFoldDB" id="A0A6J1PY13"/>
<evidence type="ECO:0000313" key="2">
    <source>
        <dbReference type="Proteomes" id="UP000504618"/>
    </source>
</evidence>
<feature type="compositionally biased region" description="Basic and acidic residues" evidence="1">
    <location>
        <begin position="126"/>
        <end position="140"/>
    </location>
</feature>
<dbReference type="GeneID" id="112456056"/>
<feature type="compositionally biased region" description="Basic and acidic residues" evidence="1">
    <location>
        <begin position="80"/>
        <end position="95"/>
    </location>
</feature>
<evidence type="ECO:0000256" key="1">
    <source>
        <dbReference type="SAM" id="MobiDB-lite"/>
    </source>
</evidence>
<protein>
    <submittedName>
        <fullName evidence="3">Uncharacterized protein LOC112456056</fullName>
    </submittedName>
</protein>
<gene>
    <name evidence="3" type="primary">LOC112456056</name>
</gene>
<feature type="compositionally biased region" description="Polar residues" evidence="1">
    <location>
        <begin position="148"/>
        <end position="158"/>
    </location>
</feature>
<reference evidence="3" key="1">
    <citation type="submission" date="2025-08" db="UniProtKB">
        <authorList>
            <consortium name="RefSeq"/>
        </authorList>
    </citation>
    <scope>IDENTIFICATION</scope>
    <source>
        <tissue evidence="3">Whole body</tissue>
    </source>
</reference>
<feature type="region of interest" description="Disordered" evidence="1">
    <location>
        <begin position="80"/>
        <end position="99"/>
    </location>
</feature>